<comment type="caution">
    <text evidence="2">The sequence shown here is derived from an EMBL/GenBank/DDBJ whole genome shotgun (WGS) entry which is preliminary data.</text>
</comment>
<accession>A0A314UMI9</accession>
<keyword evidence="3" id="KW-1185">Reference proteome</keyword>
<feature type="compositionally biased region" description="Basic and acidic residues" evidence="1">
    <location>
        <begin position="1"/>
        <end position="14"/>
    </location>
</feature>
<organism evidence="2 3">
    <name type="scientific">Prunus yedoensis var. nudiflora</name>
    <dbReference type="NCBI Taxonomy" id="2094558"/>
    <lineage>
        <taxon>Eukaryota</taxon>
        <taxon>Viridiplantae</taxon>
        <taxon>Streptophyta</taxon>
        <taxon>Embryophyta</taxon>
        <taxon>Tracheophyta</taxon>
        <taxon>Spermatophyta</taxon>
        <taxon>Magnoliopsida</taxon>
        <taxon>eudicotyledons</taxon>
        <taxon>Gunneridae</taxon>
        <taxon>Pentapetalae</taxon>
        <taxon>rosids</taxon>
        <taxon>fabids</taxon>
        <taxon>Rosales</taxon>
        <taxon>Rosaceae</taxon>
        <taxon>Amygdaloideae</taxon>
        <taxon>Amygdaleae</taxon>
        <taxon>Prunus</taxon>
    </lineage>
</organism>
<feature type="region of interest" description="Disordered" evidence="1">
    <location>
        <begin position="1"/>
        <end position="25"/>
    </location>
</feature>
<dbReference type="Proteomes" id="UP000250321">
    <property type="component" value="Unassembled WGS sequence"/>
</dbReference>
<gene>
    <name evidence="2" type="ORF">Pyn_06353</name>
</gene>
<name>A0A314UMI9_PRUYE</name>
<dbReference type="AlphaFoldDB" id="A0A314UMI9"/>
<sequence>MARSDEGKEVDIHAGPKGASGSSQANTPWFLEYFLLGTCSQQPLTCRFPTFLCGFVSKLSARA</sequence>
<dbReference type="EMBL" id="PJQY01003283">
    <property type="protein sequence ID" value="PQM38735.1"/>
    <property type="molecule type" value="Genomic_DNA"/>
</dbReference>
<proteinExistence type="predicted"/>
<evidence type="ECO:0000313" key="2">
    <source>
        <dbReference type="EMBL" id="PQM38735.1"/>
    </source>
</evidence>
<protein>
    <submittedName>
        <fullName evidence="2">Uncharacterized protein</fullName>
    </submittedName>
</protein>
<evidence type="ECO:0000256" key="1">
    <source>
        <dbReference type="SAM" id="MobiDB-lite"/>
    </source>
</evidence>
<reference evidence="2 3" key="1">
    <citation type="submission" date="2018-02" db="EMBL/GenBank/DDBJ databases">
        <title>Draft genome of wild Prunus yedoensis var. nudiflora.</title>
        <authorList>
            <person name="Baek S."/>
            <person name="Kim J.-H."/>
            <person name="Choi K."/>
            <person name="Kim G.-B."/>
            <person name="Cho A."/>
            <person name="Jang H."/>
            <person name="Shin C.-H."/>
            <person name="Yu H.-J."/>
            <person name="Mun J.-H."/>
        </authorList>
    </citation>
    <scope>NUCLEOTIDE SEQUENCE [LARGE SCALE GENOMIC DNA]</scope>
    <source>
        <strain evidence="3">cv. Jeju island</strain>
        <tissue evidence="2">Leaf</tissue>
    </source>
</reference>
<evidence type="ECO:0000313" key="3">
    <source>
        <dbReference type="Proteomes" id="UP000250321"/>
    </source>
</evidence>